<dbReference type="KEGG" id="mmab:HQ865_14110"/>
<evidence type="ECO:0000313" key="1">
    <source>
        <dbReference type="EMBL" id="QKJ30834.1"/>
    </source>
</evidence>
<reference evidence="1 2" key="1">
    <citation type="submission" date="2020-05" db="EMBL/GenBank/DDBJ databases">
        <title>Mucilaginibacter mali sp. nov.</title>
        <authorList>
            <person name="Kim H.S."/>
            <person name="Lee K.C."/>
            <person name="Suh M.K."/>
            <person name="Kim J.-S."/>
            <person name="Han K.-I."/>
            <person name="Eom M.K."/>
            <person name="Shin Y.K."/>
            <person name="Lee J.-S."/>
        </authorList>
    </citation>
    <scope>NUCLEOTIDE SEQUENCE [LARGE SCALE GENOMIC DNA]</scope>
    <source>
        <strain evidence="1 2">G2-14</strain>
    </source>
</reference>
<evidence type="ECO:0000313" key="2">
    <source>
        <dbReference type="Proteomes" id="UP000505355"/>
    </source>
</evidence>
<organism evidence="1 2">
    <name type="scientific">Mucilaginibacter mali</name>
    <dbReference type="NCBI Taxonomy" id="2740462"/>
    <lineage>
        <taxon>Bacteria</taxon>
        <taxon>Pseudomonadati</taxon>
        <taxon>Bacteroidota</taxon>
        <taxon>Sphingobacteriia</taxon>
        <taxon>Sphingobacteriales</taxon>
        <taxon>Sphingobacteriaceae</taxon>
        <taxon>Mucilaginibacter</taxon>
    </lineage>
</organism>
<evidence type="ECO:0008006" key="3">
    <source>
        <dbReference type="Google" id="ProtNLM"/>
    </source>
</evidence>
<dbReference type="RefSeq" id="WP_173415504.1">
    <property type="nucleotide sequence ID" value="NZ_CP054139.1"/>
</dbReference>
<keyword evidence="2" id="KW-1185">Reference proteome</keyword>
<gene>
    <name evidence="1" type="ORF">HQ865_14110</name>
</gene>
<protein>
    <recommendedName>
        <fullName evidence="3">Lipoprotein</fullName>
    </recommendedName>
</protein>
<accession>A0A7D4TPN3</accession>
<name>A0A7D4TPN3_9SPHI</name>
<dbReference type="Proteomes" id="UP000505355">
    <property type="component" value="Chromosome"/>
</dbReference>
<proteinExistence type="predicted"/>
<dbReference type="AlphaFoldDB" id="A0A7D4TPN3"/>
<dbReference type="EMBL" id="CP054139">
    <property type="protein sequence ID" value="QKJ30834.1"/>
    <property type="molecule type" value="Genomic_DNA"/>
</dbReference>
<dbReference type="PROSITE" id="PS51257">
    <property type="entry name" value="PROKAR_LIPOPROTEIN"/>
    <property type="match status" value="1"/>
</dbReference>
<sequence>MKKLHTLLLLGAVALTACQNKPTSPGENVKAITIKYTELGRKTLFKITCDNFETNFPKPLVMNVMSKPAMDSLMAVLSDMKRMDDEEPDVRAKIFITNKDNKTDTVCVGITTLKYQHSTYETPQKLLMMIQQ</sequence>